<proteinExistence type="predicted"/>
<feature type="compositionally biased region" description="Basic and acidic residues" evidence="1">
    <location>
        <begin position="86"/>
        <end position="107"/>
    </location>
</feature>
<dbReference type="EMBL" id="KV722348">
    <property type="protein sequence ID" value="OCH93998.1"/>
    <property type="molecule type" value="Genomic_DNA"/>
</dbReference>
<dbReference type="AlphaFoldDB" id="A0A8E2J3R9"/>
<evidence type="ECO:0000313" key="2">
    <source>
        <dbReference type="EMBL" id="OCH93998.1"/>
    </source>
</evidence>
<gene>
    <name evidence="2" type="ORF">OBBRIDRAFT_215701</name>
</gene>
<accession>A0A8E2J3R9</accession>
<name>A0A8E2J3R9_9APHY</name>
<sequence>MRHGRSVTPVCAGSYSRRSNLIRFSNGRHRQAVRSRTVSSSELNVSPDPTGPARCSVSARQRPETGVLLGHPTPNRPTATGRRNVRTHEPPNKPRSMREKRREAESPERGIAILARCLARGFVVLPAGTCPRHARASSAPATRMLCACSRAHAHKKLRSGPQLTRQARSSSSSPSASSEVRGIPCCSSRSYPSVVAL</sequence>
<feature type="compositionally biased region" description="Low complexity" evidence="1">
    <location>
        <begin position="169"/>
        <end position="178"/>
    </location>
</feature>
<dbReference type="Proteomes" id="UP000250043">
    <property type="component" value="Unassembled WGS sequence"/>
</dbReference>
<feature type="region of interest" description="Disordered" evidence="1">
    <location>
        <begin position="156"/>
        <end position="182"/>
    </location>
</feature>
<evidence type="ECO:0000256" key="1">
    <source>
        <dbReference type="SAM" id="MobiDB-lite"/>
    </source>
</evidence>
<feature type="region of interest" description="Disordered" evidence="1">
    <location>
        <begin position="26"/>
        <end position="107"/>
    </location>
</feature>
<feature type="compositionally biased region" description="Polar residues" evidence="1">
    <location>
        <begin position="34"/>
        <end position="44"/>
    </location>
</feature>
<protein>
    <submittedName>
        <fullName evidence="2">Uncharacterized protein</fullName>
    </submittedName>
</protein>
<keyword evidence="3" id="KW-1185">Reference proteome</keyword>
<reference evidence="2 3" key="1">
    <citation type="submission" date="2016-07" db="EMBL/GenBank/DDBJ databases">
        <title>Draft genome of the white-rot fungus Obba rivulosa 3A-2.</title>
        <authorList>
            <consortium name="DOE Joint Genome Institute"/>
            <person name="Miettinen O."/>
            <person name="Riley R."/>
            <person name="Acob R."/>
            <person name="Barry K."/>
            <person name="Cullen D."/>
            <person name="De Vries R."/>
            <person name="Hainaut M."/>
            <person name="Hatakka A."/>
            <person name="Henrissat B."/>
            <person name="Hilden K."/>
            <person name="Kuo R."/>
            <person name="Labutti K."/>
            <person name="Lipzen A."/>
            <person name="Makela M.R."/>
            <person name="Sandor L."/>
            <person name="Spatafora J.W."/>
            <person name="Grigoriev I.V."/>
            <person name="Hibbett D.S."/>
        </authorList>
    </citation>
    <scope>NUCLEOTIDE SEQUENCE [LARGE SCALE GENOMIC DNA]</scope>
    <source>
        <strain evidence="2 3">3A-2</strain>
    </source>
</reference>
<organism evidence="2 3">
    <name type="scientific">Obba rivulosa</name>
    <dbReference type="NCBI Taxonomy" id="1052685"/>
    <lineage>
        <taxon>Eukaryota</taxon>
        <taxon>Fungi</taxon>
        <taxon>Dikarya</taxon>
        <taxon>Basidiomycota</taxon>
        <taxon>Agaricomycotina</taxon>
        <taxon>Agaricomycetes</taxon>
        <taxon>Polyporales</taxon>
        <taxon>Gelatoporiaceae</taxon>
        <taxon>Obba</taxon>
    </lineage>
</organism>
<evidence type="ECO:0000313" key="3">
    <source>
        <dbReference type="Proteomes" id="UP000250043"/>
    </source>
</evidence>